<evidence type="ECO:0000313" key="1">
    <source>
        <dbReference type="EMBL" id="EPS32665.1"/>
    </source>
</evidence>
<dbReference type="STRING" id="933388.S7ZPL9"/>
<organism evidence="1 2">
    <name type="scientific">Penicillium oxalicum (strain 114-2 / CGMCC 5302)</name>
    <name type="common">Penicillium decumbens</name>
    <dbReference type="NCBI Taxonomy" id="933388"/>
    <lineage>
        <taxon>Eukaryota</taxon>
        <taxon>Fungi</taxon>
        <taxon>Dikarya</taxon>
        <taxon>Ascomycota</taxon>
        <taxon>Pezizomycotina</taxon>
        <taxon>Eurotiomycetes</taxon>
        <taxon>Eurotiomycetidae</taxon>
        <taxon>Eurotiales</taxon>
        <taxon>Aspergillaceae</taxon>
        <taxon>Penicillium</taxon>
    </lineage>
</organism>
<dbReference type="Proteomes" id="UP000019376">
    <property type="component" value="Unassembled WGS sequence"/>
</dbReference>
<dbReference type="PhylomeDB" id="S7ZPL9"/>
<evidence type="ECO:0000313" key="2">
    <source>
        <dbReference type="Proteomes" id="UP000019376"/>
    </source>
</evidence>
<dbReference type="eggNOG" id="ENOG502RZ1N">
    <property type="taxonomic scope" value="Eukaryota"/>
</dbReference>
<accession>S7ZPL9</accession>
<dbReference type="EMBL" id="KB644414">
    <property type="protein sequence ID" value="EPS32665.1"/>
    <property type="molecule type" value="Genomic_DNA"/>
</dbReference>
<dbReference type="HOGENOM" id="CLU_025462_2_1_1"/>
<name>S7ZPL9_PENO1</name>
<evidence type="ECO:0008006" key="3">
    <source>
        <dbReference type="Google" id="ProtNLM"/>
    </source>
</evidence>
<keyword evidence="2" id="KW-1185">Reference proteome</keyword>
<dbReference type="InterPro" id="IPR021848">
    <property type="entry name" value="HODM_asu-like"/>
</dbReference>
<reference evidence="1 2" key="1">
    <citation type="journal article" date="2013" name="PLoS ONE">
        <title>Genomic and secretomic analyses reveal unique features of the lignocellulolytic enzyme system of Penicillium decumbens.</title>
        <authorList>
            <person name="Liu G."/>
            <person name="Zhang L."/>
            <person name="Wei X."/>
            <person name="Zou G."/>
            <person name="Qin Y."/>
            <person name="Ma L."/>
            <person name="Li J."/>
            <person name="Zheng H."/>
            <person name="Wang S."/>
            <person name="Wang C."/>
            <person name="Xun L."/>
            <person name="Zhao G.-P."/>
            <person name="Zhou Z."/>
            <person name="Qu Y."/>
        </authorList>
    </citation>
    <scope>NUCLEOTIDE SEQUENCE [LARGE SCALE GENOMIC DNA]</scope>
    <source>
        <strain evidence="2">114-2 / CGMCC 5302</strain>
    </source>
</reference>
<dbReference type="Pfam" id="PF11927">
    <property type="entry name" value="HODM_asu-like"/>
    <property type="match status" value="1"/>
</dbReference>
<dbReference type="OrthoDB" id="5043642at2759"/>
<protein>
    <recommendedName>
        <fullName evidence="3">DUF3445 domain-containing protein</fullName>
    </recommendedName>
</protein>
<gene>
    <name evidence="1" type="ORF">PDE_07625</name>
</gene>
<proteinExistence type="predicted"/>
<dbReference type="AlphaFoldDB" id="S7ZPL9"/>
<sequence length="306" mass="35027">MKSGIEAVDRNDLILFDNTYTDRLHLRESLLLQYFTDVIGVTDESNVHIQHAVQELYNYLFASYLPTRYPAIFEVCPKEASTPAQVKNLETGHVFPMQATQSTPLRAALRTIAQNVDEDFFILFPQQGATKDEEVYTLEAYAACFPSGFQPKDKIGKRLADIHGPVPGYKEKLQRSMDRFFARLEPGRYVKRVNWGLTVDEELFSNFDKSKPAFEGKLQKLSLQELDLDKTFLRCERQTLHRLPASGAIIFGFHTYLYPIRDIKEEGSGDFLAQAIDGLENGSVPEMFTYKNGEKWADAVREYLRS</sequence>